<organism evidence="1 2">
    <name type="scientific">Prescottella agglutinans</name>
    <dbReference type="NCBI Taxonomy" id="1644129"/>
    <lineage>
        <taxon>Bacteria</taxon>
        <taxon>Bacillati</taxon>
        <taxon>Actinomycetota</taxon>
        <taxon>Actinomycetes</taxon>
        <taxon>Mycobacteriales</taxon>
        <taxon>Nocardiaceae</taxon>
        <taxon>Prescottella</taxon>
    </lineage>
</organism>
<reference evidence="1 2" key="1">
    <citation type="submission" date="2023-04" db="EMBL/GenBank/DDBJ databases">
        <title>Forest soil microbial communities from Buena Vista Peninsula, Colon Province, Panama.</title>
        <authorList>
            <person name="Bouskill N."/>
        </authorList>
    </citation>
    <scope>NUCLEOTIDE SEQUENCE [LARGE SCALE GENOMIC DNA]</scope>
    <source>
        <strain evidence="1 2">CFH S0262</strain>
    </source>
</reference>
<comment type="caution">
    <text evidence="1">The sequence shown here is derived from an EMBL/GenBank/DDBJ whole genome shotgun (WGS) entry which is preliminary data.</text>
</comment>
<dbReference type="PANTHER" id="PTHR39441">
    <property type="entry name" value="DUF2252 DOMAIN-CONTAINING PROTEIN"/>
    <property type="match status" value="1"/>
</dbReference>
<evidence type="ECO:0000313" key="1">
    <source>
        <dbReference type="EMBL" id="MDH6280503.1"/>
    </source>
</evidence>
<accession>A0ABT6M862</accession>
<dbReference type="Proteomes" id="UP001160334">
    <property type="component" value="Unassembled WGS sequence"/>
</dbReference>
<gene>
    <name evidence="1" type="ORF">M2280_001715</name>
</gene>
<keyword evidence="2" id="KW-1185">Reference proteome</keyword>
<evidence type="ECO:0000313" key="2">
    <source>
        <dbReference type="Proteomes" id="UP001160334"/>
    </source>
</evidence>
<sequence>MQHNPGNDAAVADGRGARKVVPRGRLADWDPAGRARSALEVLFSQHAERDASLLPIRYGRMSASPWTYLRGAAAVMAADLALYPNTGLTVQLCGDGHVLNYGLWASPERNLTFDLRDFDETLPGPFEWDVKRLATSLTVCADENGLPAEAGEAAVDAAVDAYRAHMCAYAEMSELDVWYDRIDAAAPLASLDPSARQEVTAEIEKQATRRTSAGAFRKMTEVRDGRRRITEDPPFRVHLDRPEDAHEAEIARQVIDVYSATVPEQLNRLLGRFTLTDVVRQVVGVGSVGMRVYLVLAEGRSGEAPLFLQIKQAGASVYEQHLAPSTHTNHGQRVVVGQHLMQSATDLFAGWTRLEGVDFYVRQFRDMKIIPDGKQIAPYLTQFAHSCGHALAKAHARSGDPVAIAAYIGKGTAFGAAVGTFARAYADQTRHDHADLVAAISRGDVDTAPGW</sequence>
<dbReference type="RefSeq" id="WP_280759830.1">
    <property type="nucleotide sequence ID" value="NZ_JARXVC010000003.1"/>
</dbReference>
<dbReference type="EMBL" id="JARXVC010000003">
    <property type="protein sequence ID" value="MDH6280503.1"/>
    <property type="molecule type" value="Genomic_DNA"/>
</dbReference>
<name>A0ABT6M862_9NOCA</name>
<protein>
    <submittedName>
        <fullName evidence="1">Uncharacterized protein (DUF2252 family)</fullName>
    </submittedName>
</protein>
<dbReference type="PANTHER" id="PTHR39441:SF1">
    <property type="entry name" value="DUF2252 DOMAIN-CONTAINING PROTEIN"/>
    <property type="match status" value="1"/>
</dbReference>
<dbReference type="InterPro" id="IPR018721">
    <property type="entry name" value="DUF2252"/>
</dbReference>
<proteinExistence type="predicted"/>
<dbReference type="Pfam" id="PF10009">
    <property type="entry name" value="DUF2252"/>
    <property type="match status" value="1"/>
</dbReference>